<sequence length="399" mass="45573">MTRYEKEGHAHHNDQISYLPSNLTDSILSKLSIQDLIRTSILSRGWRYKWTSVPQLAFENDFFEKCKHLEFHETSSVITQILLLHSGPIVKFTLYIPKNFPIKMECLNKWINLLSGKGIKFLKIVNLQNVPFQTPSHIFSYDIIFESNALQSLMFVCPSLVILTISYCSGFECINICSPTLKDLRVSGDEFIKSICLEKAKNMTHLSLMNDQPGNNFERDTVTNLIKGLSKIESICLGEGYIQIFSEAGFLPKGLQTSFNTLKYLELDSVNFCNSREILFVISLLKSSPNLKELLIEVTQPLLLISFNVMEQPHTLEVSKYNSCCLSQLQTVSINVYKVCRNTLNFIQYLLANSPSLESIAFTIDAIQEHSILGIKQDLQQMARVSKKVEVELSYEYIY</sequence>
<dbReference type="OMA" id="FECINIC"/>
<dbReference type="SMART" id="SM00579">
    <property type="entry name" value="FBD"/>
    <property type="match status" value="1"/>
</dbReference>
<protein>
    <submittedName>
        <fullName evidence="2">F-box/FBD/LRR-repeat protein At1g13570 family</fullName>
    </submittedName>
</protein>
<dbReference type="SUPFAM" id="SSF81383">
    <property type="entry name" value="F-box domain"/>
    <property type="match status" value="1"/>
</dbReference>
<dbReference type="PROSITE" id="PS50181">
    <property type="entry name" value="FBOX"/>
    <property type="match status" value="1"/>
</dbReference>
<dbReference type="STRING" id="3821.A0A151SY66"/>
<dbReference type="InterPro" id="IPR050232">
    <property type="entry name" value="FBL13/AtMIF1-like"/>
</dbReference>
<proteinExistence type="predicted"/>
<dbReference type="PANTHER" id="PTHR31900">
    <property type="entry name" value="F-BOX/RNI SUPERFAMILY PROTEIN-RELATED"/>
    <property type="match status" value="1"/>
</dbReference>
<dbReference type="Pfam" id="PF24758">
    <property type="entry name" value="LRR_At5g56370"/>
    <property type="match status" value="1"/>
</dbReference>
<dbReference type="Gramene" id="C.cajan_14747.t">
    <property type="protein sequence ID" value="C.cajan_14747.t"/>
    <property type="gene ID" value="C.cajan_14747"/>
</dbReference>
<name>A0A151SY66_CAJCA</name>
<dbReference type="Gene3D" id="3.80.10.10">
    <property type="entry name" value="Ribonuclease Inhibitor"/>
    <property type="match status" value="1"/>
</dbReference>
<dbReference type="Pfam" id="PF00646">
    <property type="entry name" value="F-box"/>
    <property type="match status" value="1"/>
</dbReference>
<gene>
    <name evidence="2" type="ORF">KK1_015181</name>
</gene>
<reference evidence="2 3" key="1">
    <citation type="journal article" date="2012" name="Nat. Biotechnol.">
        <title>Draft genome sequence of pigeonpea (Cajanus cajan), an orphan legume crop of resource-poor farmers.</title>
        <authorList>
            <person name="Varshney R.K."/>
            <person name="Chen W."/>
            <person name="Li Y."/>
            <person name="Bharti A.K."/>
            <person name="Saxena R.K."/>
            <person name="Schlueter J.A."/>
            <person name="Donoghue M.T."/>
            <person name="Azam S."/>
            <person name="Fan G."/>
            <person name="Whaley A.M."/>
            <person name="Farmer A.D."/>
            <person name="Sheridan J."/>
            <person name="Iwata A."/>
            <person name="Tuteja R."/>
            <person name="Penmetsa R.V."/>
            <person name="Wu W."/>
            <person name="Upadhyaya H.D."/>
            <person name="Yang S.P."/>
            <person name="Shah T."/>
            <person name="Saxena K.B."/>
            <person name="Michael T."/>
            <person name="McCombie W.R."/>
            <person name="Yang B."/>
            <person name="Zhang G."/>
            <person name="Yang H."/>
            <person name="Wang J."/>
            <person name="Spillane C."/>
            <person name="Cook D.R."/>
            <person name="May G.D."/>
            <person name="Xu X."/>
            <person name="Jackson S.A."/>
        </authorList>
    </citation>
    <scope>NUCLEOTIDE SEQUENCE [LARGE SCALE GENOMIC DNA]</scope>
    <source>
        <strain evidence="3">cv. Asha</strain>
    </source>
</reference>
<dbReference type="EMBL" id="CM003612">
    <property type="protein sequence ID" value="KYP59740.1"/>
    <property type="molecule type" value="Genomic_DNA"/>
</dbReference>
<dbReference type="InterPro" id="IPR055411">
    <property type="entry name" value="LRR_FXL15/At3g58940/PEG3-like"/>
</dbReference>
<accession>A0A151SY66</accession>
<dbReference type="AlphaFoldDB" id="A0A151SY66"/>
<organism evidence="2 3">
    <name type="scientific">Cajanus cajan</name>
    <name type="common">Pigeon pea</name>
    <name type="synonym">Cajanus indicus</name>
    <dbReference type="NCBI Taxonomy" id="3821"/>
    <lineage>
        <taxon>Eukaryota</taxon>
        <taxon>Viridiplantae</taxon>
        <taxon>Streptophyta</taxon>
        <taxon>Embryophyta</taxon>
        <taxon>Tracheophyta</taxon>
        <taxon>Spermatophyta</taxon>
        <taxon>Magnoliopsida</taxon>
        <taxon>eudicotyledons</taxon>
        <taxon>Gunneridae</taxon>
        <taxon>Pentapetalae</taxon>
        <taxon>rosids</taxon>
        <taxon>fabids</taxon>
        <taxon>Fabales</taxon>
        <taxon>Fabaceae</taxon>
        <taxon>Papilionoideae</taxon>
        <taxon>50 kb inversion clade</taxon>
        <taxon>NPAAA clade</taxon>
        <taxon>indigoferoid/millettioid clade</taxon>
        <taxon>Phaseoleae</taxon>
        <taxon>Cajanus</taxon>
    </lineage>
</organism>
<dbReference type="Pfam" id="PF08387">
    <property type="entry name" value="FBD"/>
    <property type="match status" value="1"/>
</dbReference>
<dbReference type="InterPro" id="IPR001810">
    <property type="entry name" value="F-box_dom"/>
</dbReference>
<evidence type="ECO:0000313" key="2">
    <source>
        <dbReference type="EMBL" id="KYP59740.1"/>
    </source>
</evidence>
<dbReference type="InterPro" id="IPR036047">
    <property type="entry name" value="F-box-like_dom_sf"/>
</dbReference>
<feature type="domain" description="F-box" evidence="1">
    <location>
        <begin position="13"/>
        <end position="66"/>
    </location>
</feature>
<keyword evidence="3" id="KW-1185">Reference proteome</keyword>
<dbReference type="InterPro" id="IPR006566">
    <property type="entry name" value="FBD"/>
</dbReference>
<dbReference type="InterPro" id="IPR032675">
    <property type="entry name" value="LRR_dom_sf"/>
</dbReference>
<dbReference type="PANTHER" id="PTHR31900:SF27">
    <property type="entry name" value="FBD DOMAIN-CONTAINING PROTEIN"/>
    <property type="match status" value="1"/>
</dbReference>
<evidence type="ECO:0000259" key="1">
    <source>
        <dbReference type="PROSITE" id="PS50181"/>
    </source>
</evidence>
<dbReference type="SUPFAM" id="SSF52047">
    <property type="entry name" value="RNI-like"/>
    <property type="match status" value="1"/>
</dbReference>
<evidence type="ECO:0000313" key="3">
    <source>
        <dbReference type="Proteomes" id="UP000075243"/>
    </source>
</evidence>
<dbReference type="Proteomes" id="UP000075243">
    <property type="component" value="Chromosome 10"/>
</dbReference>